<dbReference type="InterPro" id="IPR000215">
    <property type="entry name" value="Serpin_fam"/>
</dbReference>
<comment type="caution">
    <text evidence="3">The sequence shown here is derived from an EMBL/GenBank/DDBJ whole genome shotgun (WGS) entry which is preliminary data.</text>
</comment>
<gene>
    <name evidence="3" type="ORF">C1H46_037608</name>
</gene>
<dbReference type="AlphaFoldDB" id="A0A540KRN3"/>
<sequence length="134" mass="14971">MVYSPLSIQIVPWLSTAGSKGSTKKQLLSFLKFKSVDQLSSLASHLIPLVFADGSARGGPCLCFANGLWVNKSFPIKPSFKDDVDTAYKAGIKHVSFQNTEKARREVNYGQKRRRKALSLRLFLLGQLKRRPCL</sequence>
<organism evidence="3 4">
    <name type="scientific">Malus baccata</name>
    <name type="common">Siberian crab apple</name>
    <name type="synonym">Pyrus baccata</name>
    <dbReference type="NCBI Taxonomy" id="106549"/>
    <lineage>
        <taxon>Eukaryota</taxon>
        <taxon>Viridiplantae</taxon>
        <taxon>Streptophyta</taxon>
        <taxon>Embryophyta</taxon>
        <taxon>Tracheophyta</taxon>
        <taxon>Spermatophyta</taxon>
        <taxon>Magnoliopsida</taxon>
        <taxon>eudicotyledons</taxon>
        <taxon>Gunneridae</taxon>
        <taxon>Pentapetalae</taxon>
        <taxon>rosids</taxon>
        <taxon>fabids</taxon>
        <taxon>Rosales</taxon>
        <taxon>Rosaceae</taxon>
        <taxon>Amygdaloideae</taxon>
        <taxon>Maleae</taxon>
        <taxon>Malus</taxon>
    </lineage>
</organism>
<proteinExistence type="inferred from homology"/>
<dbReference type="STRING" id="106549.A0A540KRN3"/>
<dbReference type="GO" id="GO:0004867">
    <property type="term" value="F:serine-type endopeptidase inhibitor activity"/>
    <property type="evidence" value="ECO:0007669"/>
    <property type="project" value="InterPro"/>
</dbReference>
<protein>
    <recommendedName>
        <fullName evidence="2">Serpin domain-containing protein</fullName>
    </recommendedName>
</protein>
<dbReference type="PANTHER" id="PTHR11461">
    <property type="entry name" value="SERINE PROTEASE INHIBITOR, SERPIN"/>
    <property type="match status" value="1"/>
</dbReference>
<dbReference type="PANTHER" id="PTHR11461:SF211">
    <property type="entry name" value="GH10112P-RELATED"/>
    <property type="match status" value="1"/>
</dbReference>
<dbReference type="InterPro" id="IPR023796">
    <property type="entry name" value="Serpin_dom"/>
</dbReference>
<dbReference type="Gene3D" id="3.30.497.10">
    <property type="entry name" value="Antithrombin, subunit I, domain 2"/>
    <property type="match status" value="1"/>
</dbReference>
<dbReference type="Proteomes" id="UP000315295">
    <property type="component" value="Unassembled WGS sequence"/>
</dbReference>
<evidence type="ECO:0000256" key="1">
    <source>
        <dbReference type="ARBA" id="ARBA00009500"/>
    </source>
</evidence>
<reference evidence="3 4" key="1">
    <citation type="journal article" date="2019" name="G3 (Bethesda)">
        <title>Sequencing of a Wild Apple (Malus baccata) Genome Unravels the Differences Between Cultivated and Wild Apple Species Regarding Disease Resistance and Cold Tolerance.</title>
        <authorList>
            <person name="Chen X."/>
        </authorList>
    </citation>
    <scope>NUCLEOTIDE SEQUENCE [LARGE SCALE GENOMIC DNA]</scope>
    <source>
        <strain evidence="4">cv. Shandingzi</strain>
        <tissue evidence="3">Leaves</tissue>
    </source>
</reference>
<dbReference type="GO" id="GO:0005615">
    <property type="term" value="C:extracellular space"/>
    <property type="evidence" value="ECO:0007669"/>
    <property type="project" value="InterPro"/>
</dbReference>
<keyword evidence="4" id="KW-1185">Reference proteome</keyword>
<evidence type="ECO:0000259" key="2">
    <source>
        <dbReference type="Pfam" id="PF00079"/>
    </source>
</evidence>
<dbReference type="Pfam" id="PF00079">
    <property type="entry name" value="Serpin"/>
    <property type="match status" value="1"/>
</dbReference>
<dbReference type="InterPro" id="IPR042178">
    <property type="entry name" value="Serpin_sf_1"/>
</dbReference>
<dbReference type="EMBL" id="VIEB01001007">
    <property type="protein sequence ID" value="TQD76868.1"/>
    <property type="molecule type" value="Genomic_DNA"/>
</dbReference>
<accession>A0A540KRN3</accession>
<dbReference type="SUPFAM" id="SSF56574">
    <property type="entry name" value="Serpins"/>
    <property type="match status" value="1"/>
</dbReference>
<dbReference type="InterPro" id="IPR036186">
    <property type="entry name" value="Serpin_sf"/>
</dbReference>
<evidence type="ECO:0000313" key="4">
    <source>
        <dbReference type="Proteomes" id="UP000315295"/>
    </source>
</evidence>
<feature type="domain" description="Serpin" evidence="2">
    <location>
        <begin position="1"/>
        <end position="108"/>
    </location>
</feature>
<name>A0A540KRN3_MALBA</name>
<evidence type="ECO:0000313" key="3">
    <source>
        <dbReference type="EMBL" id="TQD76868.1"/>
    </source>
</evidence>
<comment type="similarity">
    <text evidence="1">Belongs to the serpin family.</text>
</comment>